<name>A0A812H0R1_9DINO</name>
<keyword evidence="3" id="KW-1185">Reference proteome</keyword>
<organism evidence="2 3">
    <name type="scientific">Symbiodinium natans</name>
    <dbReference type="NCBI Taxonomy" id="878477"/>
    <lineage>
        <taxon>Eukaryota</taxon>
        <taxon>Sar</taxon>
        <taxon>Alveolata</taxon>
        <taxon>Dinophyceae</taxon>
        <taxon>Suessiales</taxon>
        <taxon>Symbiodiniaceae</taxon>
        <taxon>Symbiodinium</taxon>
    </lineage>
</organism>
<proteinExistence type="predicted"/>
<dbReference type="AlphaFoldDB" id="A0A812H0R1"/>
<feature type="transmembrane region" description="Helical" evidence="1">
    <location>
        <begin position="6"/>
        <end position="27"/>
    </location>
</feature>
<dbReference type="EMBL" id="CAJNDS010000056">
    <property type="protein sequence ID" value="CAE6937216.1"/>
    <property type="molecule type" value="Genomic_DNA"/>
</dbReference>
<protein>
    <recommendedName>
        <fullName evidence="4">Palmitoyltransferase</fullName>
    </recommendedName>
</protein>
<keyword evidence="1" id="KW-0812">Transmembrane</keyword>
<dbReference type="OrthoDB" id="9909019at2759"/>
<evidence type="ECO:0000256" key="1">
    <source>
        <dbReference type="SAM" id="Phobius"/>
    </source>
</evidence>
<evidence type="ECO:0000313" key="3">
    <source>
        <dbReference type="Proteomes" id="UP000604046"/>
    </source>
</evidence>
<accession>A0A812H0R1</accession>
<evidence type="ECO:0000313" key="2">
    <source>
        <dbReference type="EMBL" id="CAE6937216.1"/>
    </source>
</evidence>
<gene>
    <name evidence="2" type="ORF">SNAT2548_LOCUS1069</name>
</gene>
<feature type="non-terminal residue" evidence="2">
    <location>
        <position position="60"/>
    </location>
</feature>
<sequence>DMPISHRFLLMLCFVTTGFMGCLLTAFTGFHVMLMMRGLTTIEFCEKQNSIASPHAGKGS</sequence>
<keyword evidence="1" id="KW-0472">Membrane</keyword>
<evidence type="ECO:0008006" key="4">
    <source>
        <dbReference type="Google" id="ProtNLM"/>
    </source>
</evidence>
<feature type="non-terminal residue" evidence="2">
    <location>
        <position position="1"/>
    </location>
</feature>
<keyword evidence="1" id="KW-1133">Transmembrane helix</keyword>
<reference evidence="2" key="1">
    <citation type="submission" date="2021-02" db="EMBL/GenBank/DDBJ databases">
        <authorList>
            <person name="Dougan E. K."/>
            <person name="Rhodes N."/>
            <person name="Thang M."/>
            <person name="Chan C."/>
        </authorList>
    </citation>
    <scope>NUCLEOTIDE SEQUENCE</scope>
</reference>
<dbReference type="Proteomes" id="UP000604046">
    <property type="component" value="Unassembled WGS sequence"/>
</dbReference>
<comment type="caution">
    <text evidence="2">The sequence shown here is derived from an EMBL/GenBank/DDBJ whole genome shotgun (WGS) entry which is preliminary data.</text>
</comment>